<name>A0A6A7BPR8_9PEZI</name>
<sequence>MCLTHHRLSHPRTGNTIPITNHHANSSSPQTPISKPYTTSPQSPFLSKNPQTSPLTPLSIFGSASTFKPSRLLALESATYTISFSKLL</sequence>
<feature type="compositionally biased region" description="Basic residues" evidence="1">
    <location>
        <begin position="1"/>
        <end position="10"/>
    </location>
</feature>
<dbReference type="EMBL" id="MU006054">
    <property type="protein sequence ID" value="KAF2857274.1"/>
    <property type="molecule type" value="Genomic_DNA"/>
</dbReference>
<reference evidence="2" key="1">
    <citation type="journal article" date="2020" name="Stud. Mycol.">
        <title>101 Dothideomycetes genomes: a test case for predicting lifestyles and emergence of pathogens.</title>
        <authorList>
            <person name="Haridas S."/>
            <person name="Albert R."/>
            <person name="Binder M."/>
            <person name="Bloem J."/>
            <person name="Labutti K."/>
            <person name="Salamov A."/>
            <person name="Andreopoulos B."/>
            <person name="Baker S."/>
            <person name="Barry K."/>
            <person name="Bills G."/>
            <person name="Bluhm B."/>
            <person name="Cannon C."/>
            <person name="Castanera R."/>
            <person name="Culley D."/>
            <person name="Daum C."/>
            <person name="Ezra D."/>
            <person name="Gonzalez J."/>
            <person name="Henrissat B."/>
            <person name="Kuo A."/>
            <person name="Liang C."/>
            <person name="Lipzen A."/>
            <person name="Lutzoni F."/>
            <person name="Magnuson J."/>
            <person name="Mondo S."/>
            <person name="Nolan M."/>
            <person name="Ohm R."/>
            <person name="Pangilinan J."/>
            <person name="Park H.-J."/>
            <person name="Ramirez L."/>
            <person name="Alfaro M."/>
            <person name="Sun H."/>
            <person name="Tritt A."/>
            <person name="Yoshinaga Y."/>
            <person name="Zwiers L.-H."/>
            <person name="Turgeon B."/>
            <person name="Goodwin S."/>
            <person name="Spatafora J."/>
            <person name="Crous P."/>
            <person name="Grigoriev I."/>
        </authorList>
    </citation>
    <scope>NUCLEOTIDE SEQUENCE</scope>
    <source>
        <strain evidence="2">CBS 480.64</strain>
    </source>
</reference>
<organism evidence="2 3">
    <name type="scientific">Piedraia hortae CBS 480.64</name>
    <dbReference type="NCBI Taxonomy" id="1314780"/>
    <lineage>
        <taxon>Eukaryota</taxon>
        <taxon>Fungi</taxon>
        <taxon>Dikarya</taxon>
        <taxon>Ascomycota</taxon>
        <taxon>Pezizomycotina</taxon>
        <taxon>Dothideomycetes</taxon>
        <taxon>Dothideomycetidae</taxon>
        <taxon>Capnodiales</taxon>
        <taxon>Piedraiaceae</taxon>
        <taxon>Piedraia</taxon>
    </lineage>
</organism>
<evidence type="ECO:0000313" key="3">
    <source>
        <dbReference type="Proteomes" id="UP000799421"/>
    </source>
</evidence>
<evidence type="ECO:0000313" key="2">
    <source>
        <dbReference type="EMBL" id="KAF2857274.1"/>
    </source>
</evidence>
<evidence type="ECO:0000256" key="1">
    <source>
        <dbReference type="SAM" id="MobiDB-lite"/>
    </source>
</evidence>
<feature type="region of interest" description="Disordered" evidence="1">
    <location>
        <begin position="1"/>
        <end position="51"/>
    </location>
</feature>
<feature type="compositionally biased region" description="Polar residues" evidence="1">
    <location>
        <begin position="12"/>
        <end position="51"/>
    </location>
</feature>
<gene>
    <name evidence="2" type="ORF">K470DRAFT_179382</name>
</gene>
<accession>A0A6A7BPR8</accession>
<protein>
    <submittedName>
        <fullName evidence="2">Uncharacterized protein</fullName>
    </submittedName>
</protein>
<keyword evidence="3" id="KW-1185">Reference proteome</keyword>
<proteinExistence type="predicted"/>
<dbReference type="Proteomes" id="UP000799421">
    <property type="component" value="Unassembled WGS sequence"/>
</dbReference>
<dbReference type="AlphaFoldDB" id="A0A6A7BPR8"/>